<dbReference type="GO" id="GO:1990404">
    <property type="term" value="F:NAD+-protein mono-ADP-ribosyltransferase activity"/>
    <property type="evidence" value="ECO:0007669"/>
    <property type="project" value="TreeGrafter"/>
</dbReference>
<dbReference type="GO" id="GO:0005634">
    <property type="term" value="C:nucleus"/>
    <property type="evidence" value="ECO:0007669"/>
    <property type="project" value="TreeGrafter"/>
</dbReference>
<dbReference type="AlphaFoldDB" id="A0A6P8YSC1"/>
<reference evidence="4" key="1">
    <citation type="submission" date="2025-08" db="UniProtKB">
        <authorList>
            <consortium name="RefSeq"/>
        </authorList>
    </citation>
    <scope>IDENTIFICATION</scope>
    <source>
        <tissue evidence="4">Total insect</tissue>
    </source>
</reference>
<evidence type="ECO:0000256" key="1">
    <source>
        <dbReference type="RuleBase" id="RU362114"/>
    </source>
</evidence>
<keyword evidence="3" id="KW-1185">Reference proteome</keyword>
<dbReference type="RefSeq" id="XP_034239946.1">
    <property type="nucleotide sequence ID" value="XM_034384055.1"/>
</dbReference>
<name>A0A6P8YSC1_THRPL</name>
<organism evidence="4">
    <name type="scientific">Thrips palmi</name>
    <name type="common">Melon thrips</name>
    <dbReference type="NCBI Taxonomy" id="161013"/>
    <lineage>
        <taxon>Eukaryota</taxon>
        <taxon>Metazoa</taxon>
        <taxon>Ecdysozoa</taxon>
        <taxon>Arthropoda</taxon>
        <taxon>Hexapoda</taxon>
        <taxon>Insecta</taxon>
        <taxon>Pterygota</taxon>
        <taxon>Neoptera</taxon>
        <taxon>Paraneoptera</taxon>
        <taxon>Thysanoptera</taxon>
        <taxon>Terebrantia</taxon>
        <taxon>Thripoidea</taxon>
        <taxon>Thripidae</taxon>
        <taxon>Thrips</taxon>
    </lineage>
</organism>
<dbReference type="PANTHER" id="PTHR45740:SF2">
    <property type="entry name" value="POLY [ADP-RIBOSE] POLYMERASE"/>
    <property type="match status" value="1"/>
</dbReference>
<sequence length="279" mass="32187">MASVERIKLDPQSAEYKGIAQKFNSKYIVKFKKCTILSIEKVKNEALDQRFQSKRQWYEDKHGHVKIVKGWHGTVKENVASILKNNFDESKNFGRCFGPGVSFSSLPSYAYHFCDKKTPEACMLLADVLVSNVLELPASEKYGILRVPPCVPGTNFWYDTVAKDKDRMDVFVKQDKDAFLPTHVVHFKRADAPPQAQPAPAANSDLHELMESLSLYHDNFDLIDHLWSYDNEDHCEGDETDQFLHKYDSNQVVRLDDGSNHVDYDYDSDSDYDYYDYEL</sequence>
<accession>A0A6P8YSC1</accession>
<evidence type="ECO:0000259" key="2">
    <source>
        <dbReference type="PROSITE" id="PS51059"/>
    </source>
</evidence>
<dbReference type="InParanoid" id="A0A6P8YSC1"/>
<dbReference type="PANTHER" id="PTHR45740">
    <property type="entry name" value="POLY [ADP-RIBOSE] POLYMERASE"/>
    <property type="match status" value="1"/>
</dbReference>
<dbReference type="GO" id="GO:0003950">
    <property type="term" value="F:NAD+ poly-ADP-ribosyltransferase activity"/>
    <property type="evidence" value="ECO:0007669"/>
    <property type="project" value="UniProtKB-UniRule"/>
</dbReference>
<evidence type="ECO:0000313" key="4">
    <source>
        <dbReference type="RefSeq" id="XP_034239946.1"/>
    </source>
</evidence>
<proteinExistence type="predicted"/>
<dbReference type="Pfam" id="PF00644">
    <property type="entry name" value="PARP"/>
    <property type="match status" value="1"/>
</dbReference>
<dbReference type="GeneID" id="117644520"/>
<protein>
    <recommendedName>
        <fullName evidence="1">Poly [ADP-ribose] polymerase</fullName>
        <shortName evidence="1">PARP</shortName>
        <ecNumber evidence="1">2.4.2.-</ecNumber>
    </recommendedName>
</protein>
<keyword evidence="1" id="KW-0328">Glycosyltransferase</keyword>
<dbReference type="PROSITE" id="PS51059">
    <property type="entry name" value="PARP_CATALYTIC"/>
    <property type="match status" value="1"/>
</dbReference>
<evidence type="ECO:0000313" key="3">
    <source>
        <dbReference type="Proteomes" id="UP000515158"/>
    </source>
</evidence>
<keyword evidence="1" id="KW-0520">NAD</keyword>
<dbReference type="InterPro" id="IPR012317">
    <property type="entry name" value="Poly(ADP-ribose)pol_cat_dom"/>
</dbReference>
<dbReference type="KEGG" id="tpal:117644520"/>
<dbReference type="SUPFAM" id="SSF56399">
    <property type="entry name" value="ADP-ribosylation"/>
    <property type="match status" value="1"/>
</dbReference>
<keyword evidence="1" id="KW-0808">Transferase</keyword>
<gene>
    <name evidence="4" type="primary">LOC117644520</name>
</gene>
<feature type="domain" description="PARP catalytic" evidence="2">
    <location>
        <begin position="1"/>
        <end position="209"/>
    </location>
</feature>
<dbReference type="EC" id="2.4.2.-" evidence="1"/>
<dbReference type="Gene3D" id="3.90.228.10">
    <property type="match status" value="1"/>
</dbReference>
<dbReference type="OrthoDB" id="6133115at2759"/>
<dbReference type="InterPro" id="IPR051712">
    <property type="entry name" value="ARTD-AVP"/>
</dbReference>
<dbReference type="Proteomes" id="UP000515158">
    <property type="component" value="Unplaced"/>
</dbReference>